<dbReference type="InterPro" id="IPR046342">
    <property type="entry name" value="CBS_dom_sf"/>
</dbReference>
<dbReference type="InterPro" id="IPR001807">
    <property type="entry name" value="ClC"/>
</dbReference>
<comment type="similarity">
    <text evidence="2 12">Belongs to the chloride channel (TC 2.A.49) family.</text>
</comment>
<keyword evidence="9 12" id="KW-0472">Membrane</keyword>
<evidence type="ECO:0000256" key="11">
    <source>
        <dbReference type="PROSITE-ProRule" id="PRU00703"/>
    </source>
</evidence>
<keyword evidence="7 12" id="KW-0406">Ion transport</keyword>
<keyword evidence="8 11" id="KW-0129">CBS domain</keyword>
<evidence type="ECO:0000256" key="4">
    <source>
        <dbReference type="ARBA" id="ARBA00022692"/>
    </source>
</evidence>
<feature type="transmembrane region" description="Helical" evidence="12">
    <location>
        <begin position="293"/>
        <end position="317"/>
    </location>
</feature>
<evidence type="ECO:0000256" key="3">
    <source>
        <dbReference type="ARBA" id="ARBA00022448"/>
    </source>
</evidence>
<dbReference type="Pfam" id="PF00571">
    <property type="entry name" value="CBS"/>
    <property type="match status" value="1"/>
</dbReference>
<keyword evidence="3 12" id="KW-0813">Transport</keyword>
<evidence type="ECO:0000256" key="5">
    <source>
        <dbReference type="ARBA" id="ARBA00022737"/>
    </source>
</evidence>
<evidence type="ECO:0000256" key="6">
    <source>
        <dbReference type="ARBA" id="ARBA00022989"/>
    </source>
</evidence>
<dbReference type="InterPro" id="IPR014743">
    <property type="entry name" value="Cl-channel_core"/>
</dbReference>
<feature type="transmembrane region" description="Helical" evidence="12">
    <location>
        <begin position="745"/>
        <end position="770"/>
    </location>
</feature>
<evidence type="ECO:0000313" key="16">
    <source>
        <dbReference type="Proteomes" id="UP000708148"/>
    </source>
</evidence>
<name>A0A8S1J0G0_9CHLO</name>
<dbReference type="EMBL" id="CAJHUC010000988">
    <property type="protein sequence ID" value="CAD7699303.1"/>
    <property type="molecule type" value="Genomic_DNA"/>
</dbReference>
<dbReference type="AlphaFoldDB" id="A0A8S1J0G0"/>
<dbReference type="Pfam" id="PF00654">
    <property type="entry name" value="Voltage_CLC"/>
    <property type="match status" value="2"/>
</dbReference>
<dbReference type="GO" id="GO:0016020">
    <property type="term" value="C:membrane"/>
    <property type="evidence" value="ECO:0007669"/>
    <property type="project" value="UniProtKB-SubCell"/>
</dbReference>
<dbReference type="CDD" id="cd04591">
    <property type="entry name" value="CBS_pair_voltage-gated_CLC_euk_bac"/>
    <property type="match status" value="1"/>
</dbReference>
<feature type="transmembrane region" description="Helical" evidence="12">
    <location>
        <begin position="456"/>
        <end position="479"/>
    </location>
</feature>
<feature type="region of interest" description="Disordered" evidence="13">
    <location>
        <begin position="169"/>
        <end position="188"/>
    </location>
</feature>
<feature type="transmembrane region" description="Helical" evidence="12">
    <location>
        <begin position="252"/>
        <end position="272"/>
    </location>
</feature>
<feature type="transmembrane region" description="Helical" evidence="12">
    <location>
        <begin position="553"/>
        <end position="575"/>
    </location>
</feature>
<dbReference type="Gene3D" id="1.10.3080.10">
    <property type="entry name" value="Clc chloride channel"/>
    <property type="match status" value="1"/>
</dbReference>
<evidence type="ECO:0000313" key="15">
    <source>
        <dbReference type="EMBL" id="CAD7699303.1"/>
    </source>
</evidence>
<dbReference type="Proteomes" id="UP000708148">
    <property type="component" value="Unassembled WGS sequence"/>
</dbReference>
<feature type="transmembrane region" description="Helical" evidence="12">
    <location>
        <begin position="587"/>
        <end position="609"/>
    </location>
</feature>
<evidence type="ECO:0000256" key="8">
    <source>
        <dbReference type="ARBA" id="ARBA00023122"/>
    </source>
</evidence>
<dbReference type="SMART" id="SM00116">
    <property type="entry name" value="CBS"/>
    <property type="match status" value="2"/>
</dbReference>
<dbReference type="GO" id="GO:0005254">
    <property type="term" value="F:chloride channel activity"/>
    <property type="evidence" value="ECO:0007669"/>
    <property type="project" value="UniProtKB-UniRule"/>
</dbReference>
<evidence type="ECO:0000256" key="10">
    <source>
        <dbReference type="ARBA" id="ARBA00023214"/>
    </source>
</evidence>
<dbReference type="Gene3D" id="3.10.580.10">
    <property type="entry name" value="CBS-domain"/>
    <property type="match status" value="1"/>
</dbReference>
<reference evidence="15" key="1">
    <citation type="submission" date="2020-12" db="EMBL/GenBank/DDBJ databases">
        <authorList>
            <person name="Iha C."/>
        </authorList>
    </citation>
    <scope>NUCLEOTIDE SEQUENCE</scope>
</reference>
<dbReference type="PANTHER" id="PTHR11689:SF161">
    <property type="entry name" value="CHLORIDE CHANNEL PROTEIN"/>
    <property type="match status" value="1"/>
</dbReference>
<evidence type="ECO:0000256" key="2">
    <source>
        <dbReference type="ARBA" id="ARBA00009476"/>
    </source>
</evidence>
<dbReference type="InterPro" id="IPR051280">
    <property type="entry name" value="Cl-channel/antiporter"/>
</dbReference>
<dbReference type="InterPro" id="IPR000644">
    <property type="entry name" value="CBS_dom"/>
</dbReference>
<keyword evidence="6 12" id="KW-1133">Transmembrane helix</keyword>
<accession>A0A8S1J0G0</accession>
<keyword evidence="4 12" id="KW-0812">Transmembrane</keyword>
<comment type="caution">
    <text evidence="12">Lacks conserved residue(s) required for the propagation of feature annotation.</text>
</comment>
<gene>
    <name evidence="15" type="ORF">OSTQU699_LOCUS4662</name>
</gene>
<proteinExistence type="inferred from homology"/>
<keyword evidence="16" id="KW-1185">Reference proteome</keyword>
<dbReference type="OrthoDB" id="428525at2759"/>
<feature type="region of interest" description="Disordered" evidence="13">
    <location>
        <begin position="1"/>
        <end position="108"/>
    </location>
</feature>
<dbReference type="PRINTS" id="PR00762">
    <property type="entry name" value="CLCHANNEL"/>
</dbReference>
<feature type="domain" description="CBS" evidence="14">
    <location>
        <begin position="1004"/>
        <end position="1064"/>
    </location>
</feature>
<organism evidence="15 16">
    <name type="scientific">Ostreobium quekettii</name>
    <dbReference type="NCBI Taxonomy" id="121088"/>
    <lineage>
        <taxon>Eukaryota</taxon>
        <taxon>Viridiplantae</taxon>
        <taxon>Chlorophyta</taxon>
        <taxon>core chlorophytes</taxon>
        <taxon>Ulvophyceae</taxon>
        <taxon>TCBD clade</taxon>
        <taxon>Bryopsidales</taxon>
        <taxon>Ostreobineae</taxon>
        <taxon>Ostreobiaceae</taxon>
        <taxon>Ostreobium</taxon>
    </lineage>
</organism>
<dbReference type="PANTHER" id="PTHR11689">
    <property type="entry name" value="CHLORIDE CHANNEL PROTEIN CLC FAMILY MEMBER"/>
    <property type="match status" value="1"/>
</dbReference>
<evidence type="ECO:0000256" key="7">
    <source>
        <dbReference type="ARBA" id="ARBA00023065"/>
    </source>
</evidence>
<dbReference type="SUPFAM" id="SSF81340">
    <property type="entry name" value="Clc chloride channel"/>
    <property type="match status" value="1"/>
</dbReference>
<feature type="transmembrane region" description="Helical" evidence="12">
    <location>
        <begin position="491"/>
        <end position="513"/>
    </location>
</feature>
<keyword evidence="10 12" id="KW-0868">Chloride</keyword>
<dbReference type="PROSITE" id="PS51371">
    <property type="entry name" value="CBS"/>
    <property type="match status" value="1"/>
</dbReference>
<feature type="transmembrane region" description="Helical" evidence="12">
    <location>
        <begin position="691"/>
        <end position="724"/>
    </location>
</feature>
<evidence type="ECO:0000256" key="9">
    <source>
        <dbReference type="ARBA" id="ARBA00023136"/>
    </source>
</evidence>
<sequence>MSPAASDARDGTQAGFPPDDGAPTANGSAPEGDRRPEQASEAVFVDTTGGARPIVLPSRADGGQSLEGGWKKPPFIPENRSLGSPRNGERTRSAELGPRTALDHPNSTMHGVLRPAHLQGCPEPRQRTVPQLRHINTWTASHAGRGPQRVLTGGHGLADDRAASLNIPLLGDMQPSEGSIQGSLKERPSDYPTLELLSGRCSASPREGHRPPGARNTESLDFEPVQNSVLLNRLKKGRETERRFYGYTGRTFVKFVITIQAGVLIGLTAIAISSMSKHMIAWKNGVVMSLCDLTSSQGIVAAMAFHAFYSVGLVLLAVSMVQFWAPEGAGAGVSLVMSYLNGSHVPNLFHVRTLITKFVGTTCALAASLFLGPEGPMVHMGAAIASAMTYPWGCCRPHRSRPAKLYISAEPMGPESDQSSLLTEAQVTESDLLMQIWSRLSTFVMELYTDLDRRDLLSAGAGSGIAAAFGAPIGGVLFAMEEAATYWSKKVAWRCFLCAVASVISINIVHATFGSSCIEGERSIACSTGDLGMLSFEKGVDLEELDWLKQTPFILGISVIAGIIGVIFNSLRVLLWRYRAPAKNHMLRMVEAMGVALITVIVMFAVSAVCGRCRTVLDKSWEEEHAYLQFNCDEGQHNDLASAFMASPEVTVKRLFSLGSKLEMQDMHSAHEKAVEFYDSHFTIESLSVFIPFYLVVMSLGAGIAIPGGLFLPAIMVGGMSGALYGRLVSKVAAHFGYLKIQPGFYALLGATGSLASVFRSSISLVVIVIEGTRNIDYLFGVVLAVVVSNWVAHHVHHDGIYESEIERAGNAYFLKPEPPRVLFCQTAEKIMVSDVHCLRMIEKVSHILKVLRDTPHNGFPVIEQDQQSERRVGRLEGLILRSQLLVMLRRRVFCDAQGRPWTTVDEEAIDAEMRHFYSLQHTHHRFMATTEKMVDALELDWVHNLLTPRAAEEDTNGQAEVVESPGPSATTVSSGIFISPFAQMPPLGEAVSGSLYMDLRPFMNRAPLTVRQECCAARAYEVFTSLGLRHLCVVNDKNEVAGIITRKDLDHASGPGWWRQNRMAPSPERQQAMVKSVSQMRLTPSRPPSANDIASMHSAEMFMSRDNDFWEDGPSRPKSVM</sequence>
<dbReference type="SUPFAM" id="SSF54631">
    <property type="entry name" value="CBS-domain pair"/>
    <property type="match status" value="1"/>
</dbReference>
<protein>
    <recommendedName>
        <fullName evidence="12">Chloride channel protein</fullName>
    </recommendedName>
</protein>
<comment type="subcellular location">
    <subcellularLocation>
        <location evidence="1 12">Membrane</location>
        <topology evidence="1 12">Multi-pass membrane protein</topology>
    </subcellularLocation>
</comment>
<comment type="caution">
    <text evidence="15">The sequence shown here is derived from an EMBL/GenBank/DDBJ whole genome shotgun (WGS) entry which is preliminary data.</text>
</comment>
<evidence type="ECO:0000256" key="1">
    <source>
        <dbReference type="ARBA" id="ARBA00004141"/>
    </source>
</evidence>
<evidence type="ECO:0000256" key="12">
    <source>
        <dbReference type="RuleBase" id="RU361221"/>
    </source>
</evidence>
<evidence type="ECO:0000256" key="13">
    <source>
        <dbReference type="SAM" id="MobiDB-lite"/>
    </source>
</evidence>
<keyword evidence="5" id="KW-0677">Repeat</keyword>
<feature type="transmembrane region" description="Helical" evidence="12">
    <location>
        <begin position="354"/>
        <end position="371"/>
    </location>
</feature>
<evidence type="ECO:0000259" key="14">
    <source>
        <dbReference type="PROSITE" id="PS51371"/>
    </source>
</evidence>